<reference evidence="2 3" key="1">
    <citation type="submission" date="2016-01" db="EMBL/GenBank/DDBJ databases">
        <title>High potential of lignocellulose degradation of a new Verrucomicrobia species.</title>
        <authorList>
            <person name="Wang Y."/>
            <person name="Shi Y."/>
            <person name="Qiu Z."/>
            <person name="Liu S."/>
            <person name="Yang H."/>
        </authorList>
    </citation>
    <scope>NUCLEOTIDE SEQUENCE [LARGE SCALE GENOMIC DNA]</scope>
    <source>
        <strain evidence="2 3">TSB47</strain>
    </source>
</reference>
<comment type="caution">
    <text evidence="2">The sequence shown here is derived from an EMBL/GenBank/DDBJ whole genome shotgun (WGS) entry which is preliminary data.</text>
</comment>
<dbReference type="STRING" id="1184151.AW736_11175"/>
<evidence type="ECO:0000313" key="3">
    <source>
        <dbReference type="Proteomes" id="UP000078486"/>
    </source>
</evidence>
<dbReference type="RefSeq" id="WP_068770333.1">
    <property type="nucleotide sequence ID" value="NZ_CP109796.1"/>
</dbReference>
<name>A0A178IJ05_9BACT</name>
<proteinExistence type="predicted"/>
<evidence type="ECO:0000256" key="1">
    <source>
        <dbReference type="SAM" id="MobiDB-lite"/>
    </source>
</evidence>
<gene>
    <name evidence="2" type="ORF">AW736_11175</name>
</gene>
<sequence length="98" mass="10725">MSGLLESIRRFFVAETELAPSRRPRQSAGMSAVVSKKKRMPARPRARGVKIVKRARPLSPTALGDLADKLANATSEAEAAKLKRQFIDGFYGVRTLAV</sequence>
<dbReference type="AlphaFoldDB" id="A0A178IJ05"/>
<accession>A0A178IJ05</accession>
<protein>
    <submittedName>
        <fullName evidence="2">Uncharacterized protein</fullName>
    </submittedName>
</protein>
<dbReference type="EMBL" id="LRRQ01000076">
    <property type="protein sequence ID" value="OAM89874.1"/>
    <property type="molecule type" value="Genomic_DNA"/>
</dbReference>
<keyword evidence="3" id="KW-1185">Reference proteome</keyword>
<dbReference type="Proteomes" id="UP000078486">
    <property type="component" value="Unassembled WGS sequence"/>
</dbReference>
<feature type="compositionally biased region" description="Basic residues" evidence="1">
    <location>
        <begin position="35"/>
        <end position="47"/>
    </location>
</feature>
<organism evidence="2 3">
    <name type="scientific">Termitidicoccus mucosus</name>
    <dbReference type="NCBI Taxonomy" id="1184151"/>
    <lineage>
        <taxon>Bacteria</taxon>
        <taxon>Pseudomonadati</taxon>
        <taxon>Verrucomicrobiota</taxon>
        <taxon>Opitutia</taxon>
        <taxon>Opitutales</taxon>
        <taxon>Opitutaceae</taxon>
        <taxon>Termitidicoccus</taxon>
    </lineage>
</organism>
<feature type="region of interest" description="Disordered" evidence="1">
    <location>
        <begin position="23"/>
        <end position="47"/>
    </location>
</feature>
<evidence type="ECO:0000313" key="2">
    <source>
        <dbReference type="EMBL" id="OAM89874.1"/>
    </source>
</evidence>